<name>A0A835WQ15_9CHLO</name>
<feature type="compositionally biased region" description="Pro residues" evidence="1">
    <location>
        <begin position="329"/>
        <end position="340"/>
    </location>
</feature>
<dbReference type="OrthoDB" id="546686at2759"/>
<proteinExistence type="predicted"/>
<dbReference type="EMBL" id="JAEHOD010000008">
    <property type="protein sequence ID" value="KAG2451511.1"/>
    <property type="molecule type" value="Genomic_DNA"/>
</dbReference>
<feature type="region of interest" description="Disordered" evidence="1">
    <location>
        <begin position="1"/>
        <end position="21"/>
    </location>
</feature>
<evidence type="ECO:0000256" key="1">
    <source>
        <dbReference type="SAM" id="MobiDB-lite"/>
    </source>
</evidence>
<protein>
    <submittedName>
        <fullName evidence="2">Uncharacterized protein</fullName>
    </submittedName>
</protein>
<accession>A0A835WQ15</accession>
<feature type="region of interest" description="Disordered" evidence="1">
    <location>
        <begin position="322"/>
        <end position="344"/>
    </location>
</feature>
<feature type="compositionally biased region" description="Low complexity" evidence="1">
    <location>
        <begin position="507"/>
        <end position="518"/>
    </location>
</feature>
<feature type="region of interest" description="Disordered" evidence="1">
    <location>
        <begin position="123"/>
        <end position="175"/>
    </location>
</feature>
<sequence length="660" mass="67489">MAAQSPAPDAPPPALPHPDGLLGVLRTLPPDTLAGSLWGGLDGASRRAFRASCREADAWARSALLTGHATVQLNAHYLEALGCSGRPLLEHLPELRSLTLRQATAGRKPLPAEVVAACLDLLAAPSPSPSPSSPPPGQLQQSQQLQQDQQQTEGTGAAEPESAEGALGSHAALHDGCGNGSRGGAAARGGLRVRRLALVGWPSLEVSQLGLMADAMPRLEELELVCRTRAFPHNFVAPAELLPALPVLLPRLRHLRLAGLGLQHHCATTAAGAAAAAVSAPRPAAAAAAAAQTATGGPCCSPALLQTPADCAIASATTGHAGLGGGTAAPPPPPPPPTPPAGAAAAPAGLAALAQLRVLTRLQLSTVDLPRSLAAQLGSLTQLRELDLELWLVMTPADELRGWARAVGRGVGALAAAAAAATTEAAAAASSSGERRRPGEALPGRLHSLRLALRNCVEEVASDEEGEQAGEDRGHGEEEMEAEAEAGQVGRRHGHVAQPSGGGGGLMAALLAAMATATERTRQRHRPAHQHQHHQHSRTGPTVCRVHGLDGGGSGTRSSGLQLLQLPGHQLCSADWLQLTRLQGLRRVEVAALEPGFAPWGGALACERGAPMWGLWRAGQANGAGFAGGAAAAAESVGAHHSCHFELAFVEEEEDDGEED</sequence>
<dbReference type="Proteomes" id="UP000613740">
    <property type="component" value="Unassembled WGS sequence"/>
</dbReference>
<feature type="region of interest" description="Disordered" evidence="1">
    <location>
        <begin position="459"/>
        <end position="543"/>
    </location>
</feature>
<gene>
    <name evidence="2" type="ORF">HYH02_004109</name>
</gene>
<feature type="compositionally biased region" description="Pro residues" evidence="1">
    <location>
        <begin position="126"/>
        <end position="137"/>
    </location>
</feature>
<reference evidence="2" key="1">
    <citation type="journal article" date="2020" name="bioRxiv">
        <title>Comparative genomics of Chlamydomonas.</title>
        <authorList>
            <person name="Craig R.J."/>
            <person name="Hasan A.R."/>
            <person name="Ness R.W."/>
            <person name="Keightley P.D."/>
        </authorList>
    </citation>
    <scope>NUCLEOTIDE SEQUENCE</scope>
    <source>
        <strain evidence="2">CCAP 11/173</strain>
    </source>
</reference>
<dbReference type="AlphaFoldDB" id="A0A835WQ15"/>
<evidence type="ECO:0000313" key="2">
    <source>
        <dbReference type="EMBL" id="KAG2451511.1"/>
    </source>
</evidence>
<evidence type="ECO:0000313" key="3">
    <source>
        <dbReference type="Proteomes" id="UP000613740"/>
    </source>
</evidence>
<organism evidence="2 3">
    <name type="scientific">Chlamydomonas schloesseri</name>
    <dbReference type="NCBI Taxonomy" id="2026947"/>
    <lineage>
        <taxon>Eukaryota</taxon>
        <taxon>Viridiplantae</taxon>
        <taxon>Chlorophyta</taxon>
        <taxon>core chlorophytes</taxon>
        <taxon>Chlorophyceae</taxon>
        <taxon>CS clade</taxon>
        <taxon>Chlamydomonadales</taxon>
        <taxon>Chlamydomonadaceae</taxon>
        <taxon>Chlamydomonas</taxon>
    </lineage>
</organism>
<feature type="compositionally biased region" description="Acidic residues" evidence="1">
    <location>
        <begin position="460"/>
        <end position="469"/>
    </location>
</feature>
<feature type="compositionally biased region" description="Basic residues" evidence="1">
    <location>
        <begin position="522"/>
        <end position="537"/>
    </location>
</feature>
<comment type="caution">
    <text evidence="2">The sequence shown here is derived from an EMBL/GenBank/DDBJ whole genome shotgun (WGS) entry which is preliminary data.</text>
</comment>
<feature type="compositionally biased region" description="Low complexity" evidence="1">
    <location>
        <begin position="138"/>
        <end position="151"/>
    </location>
</feature>
<keyword evidence="3" id="KW-1185">Reference proteome</keyword>